<dbReference type="STRING" id="1317124.DW2_18689"/>
<dbReference type="PANTHER" id="PTHR34475:SF1">
    <property type="entry name" value="CYTOSKELETON PROTEIN RODZ"/>
    <property type="match status" value="1"/>
</dbReference>
<feature type="domain" description="Cytoskeleton protein RodZ-like C-terminal" evidence="2">
    <location>
        <begin position="312"/>
        <end position="381"/>
    </location>
</feature>
<keyword evidence="1" id="KW-0812">Transmembrane</keyword>
<dbReference type="Pfam" id="PF13413">
    <property type="entry name" value="HTH_25"/>
    <property type="match status" value="1"/>
</dbReference>
<dbReference type="InterPro" id="IPR010982">
    <property type="entry name" value="Lambda_DNA-bd_dom_sf"/>
</dbReference>
<comment type="caution">
    <text evidence="3">The sequence shown here is derived from an EMBL/GenBank/DDBJ whole genome shotgun (WGS) entry which is preliminary data.</text>
</comment>
<keyword evidence="1" id="KW-1133">Transmembrane helix</keyword>
<sequence length="423" mass="44312">MNGRRAQPSTQDEVKPKGFDDFELRLGDVMRGERATLAKSLLDVQRELRIRAAYIAAIESCDVSAFDTPSFIAGYVRSYARYLGLDAEWAFQRFCAESGFSPTHGMSAAASGPKPQRHPKDVAEALANPAFVPKKESLWAKIEPRAVGALFVLVLIAGGIGYGGWTVLQEVQRVQLAPVDQAPGVVADLDPLDSVADGPQIAQGGDTLPDMPSSDAASRIYRPAALDTPVLISRDGPIALIDPNATGALAIARNSGATAPGLTPNFSGGSPDASGIQGPMLASASSPGSETDIQSAVAKALGADKPEIVVMAVRPSWVRVRSADGATIFEKVMDAGERYVLPKLDQPPTMRTGESGAVYFDVNGVTHGPVGKRGQVTKNITLTAKALDDSYPVADLSQDKDLAKMIAVADAGTLAPSSGTDSQ</sequence>
<keyword evidence="1" id="KW-0472">Membrane</keyword>
<dbReference type="GO" id="GO:0003677">
    <property type="term" value="F:DNA binding"/>
    <property type="evidence" value="ECO:0007669"/>
    <property type="project" value="InterPro"/>
</dbReference>
<dbReference type="eggNOG" id="COG1426">
    <property type="taxonomic scope" value="Bacteria"/>
</dbReference>
<feature type="transmembrane region" description="Helical" evidence="1">
    <location>
        <begin position="146"/>
        <end position="165"/>
    </location>
</feature>
<dbReference type="OrthoDB" id="9790252at2"/>
<protein>
    <recommendedName>
        <fullName evidence="2">Cytoskeleton protein RodZ-like C-terminal domain-containing protein</fullName>
    </recommendedName>
</protein>
<organism evidence="3 4">
    <name type="scientific">Thioclava atlantica</name>
    <dbReference type="NCBI Taxonomy" id="1317124"/>
    <lineage>
        <taxon>Bacteria</taxon>
        <taxon>Pseudomonadati</taxon>
        <taxon>Pseudomonadota</taxon>
        <taxon>Alphaproteobacteria</taxon>
        <taxon>Rhodobacterales</taxon>
        <taxon>Paracoccaceae</taxon>
        <taxon>Thioclava</taxon>
    </lineage>
</organism>
<dbReference type="EMBL" id="AQRC01000026">
    <property type="protein sequence ID" value="KFE33299.1"/>
    <property type="molecule type" value="Genomic_DNA"/>
</dbReference>
<evidence type="ECO:0000256" key="1">
    <source>
        <dbReference type="SAM" id="Phobius"/>
    </source>
</evidence>
<dbReference type="PATRIC" id="fig|1317124.6.peg.3747"/>
<reference evidence="3 4" key="2">
    <citation type="journal article" date="2015" name="Antonie Van Leeuwenhoek">
        <title>Thioclava indica sp. nov., isolated from surface seawater of the Indian Ocean.</title>
        <authorList>
            <person name="Liu Y."/>
            <person name="Lai Q."/>
            <person name="Du J."/>
            <person name="Xu H."/>
            <person name="Jiang L."/>
            <person name="Shao Z."/>
        </authorList>
    </citation>
    <scope>NUCLEOTIDE SEQUENCE [LARGE SCALE GENOMIC DNA]</scope>
    <source>
        <strain evidence="3 4">13D2W-2</strain>
    </source>
</reference>
<evidence type="ECO:0000313" key="4">
    <source>
        <dbReference type="Proteomes" id="UP000028607"/>
    </source>
</evidence>
<reference evidence="4" key="1">
    <citation type="submission" date="2013-04" db="EMBL/GenBank/DDBJ databases">
        <title>Thioclava sp. 13D2W-2 Genome Sequencing.</title>
        <authorList>
            <person name="Lai Q."/>
            <person name="Li G."/>
            <person name="Shao Z."/>
        </authorList>
    </citation>
    <scope>NUCLEOTIDE SEQUENCE [LARGE SCALE GENOMIC DNA]</scope>
    <source>
        <strain evidence="4">13D2W-2</strain>
    </source>
</reference>
<dbReference type="Proteomes" id="UP000028607">
    <property type="component" value="Unassembled WGS sequence"/>
</dbReference>
<dbReference type="InterPro" id="IPR050400">
    <property type="entry name" value="Bact_Cytoskel_RodZ"/>
</dbReference>
<gene>
    <name evidence="3" type="ORF">DW2_18689</name>
</gene>
<dbReference type="PANTHER" id="PTHR34475">
    <property type="match status" value="1"/>
</dbReference>
<proteinExistence type="predicted"/>
<dbReference type="AlphaFoldDB" id="A0A085TRF2"/>
<dbReference type="Pfam" id="PF13464">
    <property type="entry name" value="RodZ_C"/>
    <property type="match status" value="1"/>
</dbReference>
<dbReference type="Gene3D" id="1.10.260.40">
    <property type="entry name" value="lambda repressor-like DNA-binding domains"/>
    <property type="match status" value="1"/>
</dbReference>
<accession>A0A085TRF2</accession>
<dbReference type="InterPro" id="IPR025194">
    <property type="entry name" value="RodZ-like_C"/>
</dbReference>
<name>A0A085TRF2_9RHOB</name>
<evidence type="ECO:0000259" key="2">
    <source>
        <dbReference type="Pfam" id="PF13464"/>
    </source>
</evidence>
<evidence type="ECO:0000313" key="3">
    <source>
        <dbReference type="EMBL" id="KFE33299.1"/>
    </source>
</evidence>
<dbReference type="RefSeq" id="WP_038148904.1">
    <property type="nucleotide sequence ID" value="NZ_AQRC01000026.1"/>
</dbReference>
<keyword evidence="4" id="KW-1185">Reference proteome</keyword>